<accession>Q98BA2</accession>
<gene>
    <name evidence="1" type="ordered locus">msl5664</name>
</gene>
<dbReference type="eggNOG" id="COG1793">
    <property type="taxonomic scope" value="Bacteria"/>
</dbReference>
<organism evidence="1 2">
    <name type="scientific">Mesorhizobium japonicum (strain LMG 29417 / CECT 9101 / MAFF 303099)</name>
    <name type="common">Mesorhizobium loti (strain MAFF 303099)</name>
    <dbReference type="NCBI Taxonomy" id="266835"/>
    <lineage>
        <taxon>Bacteria</taxon>
        <taxon>Pseudomonadati</taxon>
        <taxon>Pseudomonadota</taxon>
        <taxon>Alphaproteobacteria</taxon>
        <taxon>Hyphomicrobiales</taxon>
        <taxon>Phyllobacteriaceae</taxon>
        <taxon>Mesorhizobium</taxon>
    </lineage>
</organism>
<name>Q98BA2_RHILO</name>
<dbReference type="EMBL" id="BA000012">
    <property type="protein sequence ID" value="BAB52070.1"/>
    <property type="molecule type" value="Genomic_DNA"/>
</dbReference>
<dbReference type="KEGG" id="mlo:msl5664"/>
<evidence type="ECO:0000313" key="1">
    <source>
        <dbReference type="EMBL" id="BAB52070.1"/>
    </source>
</evidence>
<sequence>MRLRFVAPLMPTLVDHPPEGDGWIHEVKFDGYRSQLIIDEDGTRIRRNCDPWLFLTAFVHVGGRWVKSYGA</sequence>
<dbReference type="Proteomes" id="UP000000552">
    <property type="component" value="Chromosome"/>
</dbReference>
<dbReference type="HOGENOM" id="CLU_2737288_0_0_5"/>
<reference evidence="1 2" key="1">
    <citation type="journal article" date="2000" name="DNA Res.">
        <title>Complete genome structure of the nitrogen-fixing symbiotic bacterium Mesorhizobium loti.</title>
        <authorList>
            <person name="Kaneko T."/>
            <person name="Nakamura Y."/>
            <person name="Sato S."/>
            <person name="Asamizu E."/>
            <person name="Kato T."/>
            <person name="Sasamoto S."/>
            <person name="Watanabe A."/>
            <person name="Idesawa K."/>
            <person name="Ishikawa A."/>
            <person name="Kawashima K."/>
            <person name="Kimura T."/>
            <person name="Kishida Y."/>
            <person name="Kiyokawa C."/>
            <person name="Kohara M."/>
            <person name="Matsumoto M."/>
            <person name="Matsuno A."/>
            <person name="Mochizuki Y."/>
            <person name="Nakayama S."/>
            <person name="Nakazaki N."/>
            <person name="Shimpo S."/>
            <person name="Sugimoto M."/>
            <person name="Takeuchi C."/>
            <person name="Yamada M."/>
            <person name="Tabata S."/>
        </authorList>
    </citation>
    <scope>NUCLEOTIDE SEQUENCE [LARGE SCALE GENOMIC DNA]</scope>
    <source>
        <strain evidence="2">LMG 29417 / CECT 9101 / MAFF 303099</strain>
    </source>
</reference>
<dbReference type="SUPFAM" id="SSF56091">
    <property type="entry name" value="DNA ligase/mRNA capping enzyme, catalytic domain"/>
    <property type="match status" value="1"/>
</dbReference>
<evidence type="ECO:0000313" key="2">
    <source>
        <dbReference type="Proteomes" id="UP000000552"/>
    </source>
</evidence>
<protein>
    <submittedName>
        <fullName evidence="1">Msl5664 protein</fullName>
    </submittedName>
</protein>
<dbReference type="AlphaFoldDB" id="Q98BA2"/>
<proteinExistence type="predicted"/>